<gene>
    <name evidence="2" type="ORF">C1I64_07095</name>
</gene>
<dbReference type="KEGG" id="rfs:C1I64_07095"/>
<dbReference type="InterPro" id="IPR005561">
    <property type="entry name" value="ANTAR"/>
</dbReference>
<dbReference type="EMBL" id="CP028137">
    <property type="protein sequence ID" value="AZZ51837.1"/>
    <property type="molecule type" value="Genomic_DNA"/>
</dbReference>
<dbReference type="AlphaFoldDB" id="A0A3Q9UY03"/>
<dbReference type="RefSeq" id="WP_127886726.1">
    <property type="nucleotide sequence ID" value="NZ_CP028137.1"/>
</dbReference>
<organism evidence="2 3">
    <name type="scientific">Rathayibacter festucae DSM 15932</name>
    <dbReference type="NCBI Taxonomy" id="1328866"/>
    <lineage>
        <taxon>Bacteria</taxon>
        <taxon>Bacillati</taxon>
        <taxon>Actinomycetota</taxon>
        <taxon>Actinomycetes</taxon>
        <taxon>Micrococcales</taxon>
        <taxon>Microbacteriaceae</taxon>
        <taxon>Rathayibacter</taxon>
    </lineage>
</organism>
<protein>
    <recommendedName>
        <fullName evidence="1">ANTAR domain-containing protein</fullName>
    </recommendedName>
</protein>
<dbReference type="InterPro" id="IPR036388">
    <property type="entry name" value="WH-like_DNA-bd_sf"/>
</dbReference>
<evidence type="ECO:0000313" key="2">
    <source>
        <dbReference type="EMBL" id="AZZ51837.1"/>
    </source>
</evidence>
<dbReference type="SMART" id="SM01012">
    <property type="entry name" value="ANTAR"/>
    <property type="match status" value="1"/>
</dbReference>
<dbReference type="GO" id="GO:0003723">
    <property type="term" value="F:RNA binding"/>
    <property type="evidence" value="ECO:0007669"/>
    <property type="project" value="InterPro"/>
</dbReference>
<evidence type="ECO:0000313" key="3">
    <source>
        <dbReference type="Proteomes" id="UP000285317"/>
    </source>
</evidence>
<reference evidence="2 3" key="1">
    <citation type="submission" date="2018-03" db="EMBL/GenBank/DDBJ databases">
        <title>Bacteriophage NCPPB3778 and a type I-E CRISPR drive the evolution of the US Biological Select Agent, Rathayibacter toxicus.</title>
        <authorList>
            <person name="Davis E.W.II."/>
            <person name="Tabima J.F."/>
            <person name="Weisberg A.J."/>
            <person name="Dantas Lopes L."/>
            <person name="Wiseman M.S."/>
            <person name="Wiseman M.S."/>
            <person name="Pupko T."/>
            <person name="Belcher M.S."/>
            <person name="Sechler A.J."/>
            <person name="Tancos M.A."/>
            <person name="Schroeder B.K."/>
            <person name="Murray T.D."/>
            <person name="Luster D.G."/>
            <person name="Schneider W.L."/>
            <person name="Rogers E."/>
            <person name="Andreote F.D."/>
            <person name="Grunwald N.J."/>
            <person name="Putnam M.L."/>
            <person name="Chang J.H."/>
        </authorList>
    </citation>
    <scope>NUCLEOTIDE SEQUENCE [LARGE SCALE GENOMIC DNA]</scope>
    <source>
        <strain evidence="2 3">DSM 15932</strain>
    </source>
</reference>
<accession>A0A3Q9UY03</accession>
<dbReference type="Pfam" id="PF03861">
    <property type="entry name" value="ANTAR"/>
    <property type="match status" value="1"/>
</dbReference>
<dbReference type="Proteomes" id="UP000285317">
    <property type="component" value="Chromosome"/>
</dbReference>
<name>A0A3Q9UY03_9MICO</name>
<dbReference type="Gene3D" id="1.10.10.10">
    <property type="entry name" value="Winged helix-like DNA-binding domain superfamily/Winged helix DNA-binding domain"/>
    <property type="match status" value="1"/>
</dbReference>
<proteinExistence type="predicted"/>
<sequence>MTEPGEEPGPFLSWVGALEEVGDDDVPVLQAVGFLSVSLHLSADAAFAALRDEARALTLDLREVASEVITFRRTIPAPE</sequence>
<evidence type="ECO:0000259" key="1">
    <source>
        <dbReference type="SMART" id="SM01012"/>
    </source>
</evidence>
<feature type="domain" description="ANTAR" evidence="1">
    <location>
        <begin position="14"/>
        <end position="69"/>
    </location>
</feature>